<sequence>MKPIKAKVLCSYKGAWYEAGDEIKVETKEDLVKLNEKGFIEPLTFKDIQNFGKKEEPKKIFRKEEE</sequence>
<name>A0A8S5U1I1_9CAUD</name>
<proteinExistence type="predicted"/>
<reference evidence="1" key="1">
    <citation type="journal article" date="2021" name="Proc. Natl. Acad. Sci. U.S.A.">
        <title>A Catalog of Tens of Thousands of Viruses from Human Metagenomes Reveals Hidden Associations with Chronic Diseases.</title>
        <authorList>
            <person name="Tisza M.J."/>
            <person name="Buck C.B."/>
        </authorList>
    </citation>
    <scope>NUCLEOTIDE SEQUENCE</scope>
    <source>
        <strain evidence="1">Ctt8434</strain>
    </source>
</reference>
<protein>
    <submittedName>
        <fullName evidence="1">Uncharacterized protein</fullName>
    </submittedName>
</protein>
<accession>A0A8S5U1I1</accession>
<evidence type="ECO:0000313" key="1">
    <source>
        <dbReference type="EMBL" id="DAF88313.1"/>
    </source>
</evidence>
<organism evidence="1">
    <name type="scientific">Siphoviridae sp. ctt8434</name>
    <dbReference type="NCBI Taxonomy" id="2825703"/>
    <lineage>
        <taxon>Viruses</taxon>
        <taxon>Duplodnaviria</taxon>
        <taxon>Heunggongvirae</taxon>
        <taxon>Uroviricota</taxon>
        <taxon>Caudoviricetes</taxon>
    </lineage>
</organism>
<dbReference type="EMBL" id="BK015983">
    <property type="protein sequence ID" value="DAF88313.1"/>
    <property type="molecule type" value="Genomic_DNA"/>
</dbReference>